<evidence type="ECO:0000256" key="8">
    <source>
        <dbReference type="ARBA" id="ARBA00022989"/>
    </source>
</evidence>
<dbReference type="PIRSF" id="PIRSF004793">
    <property type="entry name" value="UCP004793"/>
    <property type="match status" value="1"/>
</dbReference>
<dbReference type="PANTHER" id="PTHR34185:SF1">
    <property type="entry name" value="DIADENYLATE CYCLASE"/>
    <property type="match status" value="1"/>
</dbReference>
<dbReference type="Pfam" id="PF19293">
    <property type="entry name" value="CdaA_N"/>
    <property type="match status" value="1"/>
</dbReference>
<feature type="transmembrane region" description="Helical" evidence="10">
    <location>
        <begin position="43"/>
        <end position="68"/>
    </location>
</feature>
<reference evidence="12" key="1">
    <citation type="submission" date="2023-03" db="EMBL/GenBank/DDBJ databases">
        <title>Stygiobacter electus gen. nov., sp. nov., facultatively anaerobic thermotolerant bacterium of the class Ignavibacteria from a well of Yessentuki mineral water deposit.</title>
        <authorList>
            <person name="Podosokorskaya O.A."/>
            <person name="Elcheninov A.G."/>
            <person name="Petrova N.F."/>
            <person name="Zavarzina D.G."/>
            <person name="Kublanov I.V."/>
            <person name="Merkel A.Y."/>
        </authorList>
    </citation>
    <scope>NUCLEOTIDE SEQUENCE</scope>
    <source>
        <strain evidence="12">09-Me</strain>
    </source>
</reference>
<keyword evidence="4 10" id="KW-0812">Transmembrane</keyword>
<evidence type="ECO:0000256" key="6">
    <source>
        <dbReference type="ARBA" id="ARBA00022741"/>
    </source>
</evidence>
<evidence type="ECO:0000256" key="9">
    <source>
        <dbReference type="ARBA" id="ARBA00023136"/>
    </source>
</evidence>
<dbReference type="HAMAP" id="MF_01499">
    <property type="entry name" value="DacA"/>
    <property type="match status" value="1"/>
</dbReference>
<evidence type="ECO:0000259" key="11">
    <source>
        <dbReference type="PROSITE" id="PS51794"/>
    </source>
</evidence>
<keyword evidence="8 10" id="KW-1133">Transmembrane helix</keyword>
<keyword evidence="5 10" id="KW-0548">Nucleotidyltransferase</keyword>
<feature type="transmembrane region" description="Helical" evidence="10">
    <location>
        <begin position="12"/>
        <end position="31"/>
    </location>
</feature>
<keyword evidence="3 10" id="KW-0808">Transferase</keyword>
<dbReference type="GO" id="GO:0006171">
    <property type="term" value="P:cAMP biosynthetic process"/>
    <property type="evidence" value="ECO:0007669"/>
    <property type="project" value="InterPro"/>
</dbReference>
<dbReference type="EC" id="2.7.7.85" evidence="10"/>
<dbReference type="Gene3D" id="3.40.1700.10">
    <property type="entry name" value="DNA integrity scanning protein, DisA, N-terminal domain"/>
    <property type="match status" value="1"/>
</dbReference>
<dbReference type="RefSeq" id="WP_321535178.1">
    <property type="nucleotide sequence ID" value="NZ_JARGDL010000004.1"/>
</dbReference>
<dbReference type="InterPro" id="IPR036888">
    <property type="entry name" value="DNA_integrity_DisA_N_sf"/>
</dbReference>
<evidence type="ECO:0000256" key="10">
    <source>
        <dbReference type="HAMAP-Rule" id="MF_01499"/>
    </source>
</evidence>
<dbReference type="GO" id="GO:0004016">
    <property type="term" value="F:adenylate cyclase activity"/>
    <property type="evidence" value="ECO:0007669"/>
    <property type="project" value="UniProtKB-UniRule"/>
</dbReference>
<evidence type="ECO:0000256" key="3">
    <source>
        <dbReference type="ARBA" id="ARBA00022679"/>
    </source>
</evidence>
<keyword evidence="7 10" id="KW-0067">ATP-binding</keyword>
<keyword evidence="6 10" id="KW-0547">Nucleotide-binding</keyword>
<organism evidence="12 13">
    <name type="scientific">Stygiobacter electus</name>
    <dbReference type="NCBI Taxonomy" id="3032292"/>
    <lineage>
        <taxon>Bacteria</taxon>
        <taxon>Pseudomonadati</taxon>
        <taxon>Ignavibacteriota</taxon>
        <taxon>Ignavibacteria</taxon>
        <taxon>Ignavibacteriales</taxon>
        <taxon>Melioribacteraceae</taxon>
        <taxon>Stygiobacter</taxon>
    </lineage>
</organism>
<evidence type="ECO:0000256" key="5">
    <source>
        <dbReference type="ARBA" id="ARBA00022695"/>
    </source>
</evidence>
<evidence type="ECO:0000313" key="12">
    <source>
        <dbReference type="EMBL" id="MDF1611411.1"/>
    </source>
</evidence>
<dbReference type="InterPro" id="IPR045585">
    <property type="entry name" value="CdaA_N"/>
</dbReference>
<keyword evidence="2 10" id="KW-1003">Cell membrane</keyword>
<name>A0AAE3NUZ6_9BACT</name>
<evidence type="ECO:0000256" key="1">
    <source>
        <dbReference type="ARBA" id="ARBA00000877"/>
    </source>
</evidence>
<gene>
    <name evidence="12" type="primary">cdaA</name>
    <name evidence="10" type="synonym">dacA</name>
    <name evidence="12" type="ORF">P0M35_04555</name>
</gene>
<evidence type="ECO:0000256" key="2">
    <source>
        <dbReference type="ARBA" id="ARBA00022475"/>
    </source>
</evidence>
<evidence type="ECO:0000313" key="13">
    <source>
        <dbReference type="Proteomes" id="UP001221302"/>
    </source>
</evidence>
<dbReference type="Proteomes" id="UP001221302">
    <property type="component" value="Unassembled WGS sequence"/>
</dbReference>
<accession>A0AAE3NUZ6</accession>
<dbReference type="InterPro" id="IPR014046">
    <property type="entry name" value="C-di-AMP_synthase"/>
</dbReference>
<keyword evidence="13" id="KW-1185">Reference proteome</keyword>
<dbReference type="SUPFAM" id="SSF143597">
    <property type="entry name" value="YojJ-like"/>
    <property type="match status" value="1"/>
</dbReference>
<comment type="function">
    <text evidence="10">Catalyzes the condensation of 2 ATP molecules into cyclic di-AMP (c-di-AMP), a second messenger used to regulate differing processes in different bacteria.</text>
</comment>
<proteinExistence type="inferred from homology"/>
<dbReference type="GO" id="GO:0005524">
    <property type="term" value="F:ATP binding"/>
    <property type="evidence" value="ECO:0007669"/>
    <property type="project" value="UniProtKB-UniRule"/>
</dbReference>
<comment type="catalytic activity">
    <reaction evidence="1 10">
        <text>2 ATP = 3',3'-c-di-AMP + 2 diphosphate</text>
        <dbReference type="Rhea" id="RHEA:35655"/>
        <dbReference type="ChEBI" id="CHEBI:30616"/>
        <dbReference type="ChEBI" id="CHEBI:33019"/>
        <dbReference type="ChEBI" id="CHEBI:71500"/>
        <dbReference type="EC" id="2.7.7.85"/>
    </reaction>
</comment>
<dbReference type="EMBL" id="JARGDL010000004">
    <property type="protein sequence ID" value="MDF1611411.1"/>
    <property type="molecule type" value="Genomic_DNA"/>
</dbReference>
<dbReference type="InterPro" id="IPR034701">
    <property type="entry name" value="CdaA"/>
</dbReference>
<comment type="caution">
    <text evidence="12">The sequence shown here is derived from an EMBL/GenBank/DDBJ whole genome shotgun (WGS) entry which is preliminary data.</text>
</comment>
<comment type="similarity">
    <text evidence="10">Belongs to the adenylate cyclase family. DacA/CdaA subfamily.</text>
</comment>
<comment type="subunit">
    <text evidence="10">Probably a homodimer.</text>
</comment>
<sequence>MIELFKISFLPVTLLDIIDIILVTIIFYKVYTIIRGTIAAQIFYGLIFVLILSFIAQTVQFIALGWLLKLLSDIWVLAFIILFQPEIRRMLVIIGRTPLMRIFFKNDPSNVSDIISEAAYELAQIQHGALIIIVKSGGIRGVVETGEIIDASISKNLLKSIFFPRSPLHDGAVIIRNDIIEAARCTLPLSSDTKKDGRVLGMRHRAGLGISEIADVISVIVSEETGSISVAENGILKTGLSKESLRKYLNESLKKSNEKNFRSFLKGSKRN</sequence>
<evidence type="ECO:0000256" key="7">
    <source>
        <dbReference type="ARBA" id="ARBA00022840"/>
    </source>
</evidence>
<dbReference type="InterPro" id="IPR003390">
    <property type="entry name" value="DNA_integrity_scan_DisA_N"/>
</dbReference>
<dbReference type="PROSITE" id="PS51794">
    <property type="entry name" value="DAC"/>
    <property type="match status" value="1"/>
</dbReference>
<keyword evidence="9 10" id="KW-0472">Membrane</keyword>
<dbReference type="NCBIfam" id="TIGR00159">
    <property type="entry name" value="diadenylate cyclase CdaA"/>
    <property type="match status" value="1"/>
</dbReference>
<evidence type="ECO:0000256" key="4">
    <source>
        <dbReference type="ARBA" id="ARBA00022692"/>
    </source>
</evidence>
<dbReference type="Pfam" id="PF02457">
    <property type="entry name" value="DAC"/>
    <property type="match status" value="1"/>
</dbReference>
<feature type="domain" description="DAC" evidence="11">
    <location>
        <begin position="84"/>
        <end position="242"/>
    </location>
</feature>
<dbReference type="PANTHER" id="PTHR34185">
    <property type="entry name" value="DIADENYLATE CYCLASE"/>
    <property type="match status" value="1"/>
</dbReference>
<dbReference type="GO" id="GO:0106408">
    <property type="term" value="F:diadenylate cyclase activity"/>
    <property type="evidence" value="ECO:0007669"/>
    <property type="project" value="UniProtKB-EC"/>
</dbReference>
<protein>
    <recommendedName>
        <fullName evidence="10">Diadenylate cyclase</fullName>
        <shortName evidence="10">DAC</shortName>
        <ecNumber evidence="10">2.7.7.85</ecNumber>
    </recommendedName>
    <alternativeName>
        <fullName evidence="10">Cyclic-di-AMP synthase</fullName>
        <shortName evidence="10">c-di-AMP synthase</shortName>
    </alternativeName>
</protein>
<comment type="caution">
    <text evidence="10">Lacks conserved residue(s) required for the propagation of feature annotation.</text>
</comment>
<dbReference type="InterPro" id="IPR050338">
    <property type="entry name" value="DisA"/>
</dbReference>
<dbReference type="AlphaFoldDB" id="A0AAE3NUZ6"/>